<feature type="transmembrane region" description="Helical" evidence="6">
    <location>
        <begin position="159"/>
        <end position="180"/>
    </location>
</feature>
<dbReference type="Gene3D" id="1.20.1250.20">
    <property type="entry name" value="MFS general substrate transporter like domains"/>
    <property type="match status" value="1"/>
</dbReference>
<feature type="transmembrane region" description="Helical" evidence="6">
    <location>
        <begin position="6"/>
        <end position="32"/>
    </location>
</feature>
<dbReference type="EMBL" id="MJEH01000002">
    <property type="protein sequence ID" value="OEH94446.1"/>
    <property type="molecule type" value="Genomic_DNA"/>
</dbReference>
<dbReference type="GO" id="GO:0005886">
    <property type="term" value="C:plasma membrane"/>
    <property type="evidence" value="ECO:0007669"/>
    <property type="project" value="UniProtKB-SubCell"/>
</dbReference>
<feature type="transmembrane region" description="Helical" evidence="6">
    <location>
        <begin position="224"/>
        <end position="246"/>
    </location>
</feature>
<feature type="transmembrane region" description="Helical" evidence="6">
    <location>
        <begin position="70"/>
        <end position="89"/>
    </location>
</feature>
<keyword evidence="8" id="KW-1185">Reference proteome</keyword>
<evidence type="ECO:0000256" key="5">
    <source>
        <dbReference type="ARBA" id="ARBA00023136"/>
    </source>
</evidence>
<reference evidence="7 8" key="1">
    <citation type="submission" date="2016-08" db="EMBL/GenBank/DDBJ databases">
        <title>Genome of Bacillus solimangrovi GH2-4.</title>
        <authorList>
            <person name="Lim S."/>
            <person name="Kim B.-C."/>
        </authorList>
    </citation>
    <scope>NUCLEOTIDE SEQUENCE [LARGE SCALE GENOMIC DNA]</scope>
    <source>
        <strain evidence="7 8">GH2-4</strain>
    </source>
</reference>
<evidence type="ECO:0000256" key="1">
    <source>
        <dbReference type="ARBA" id="ARBA00004651"/>
    </source>
</evidence>
<evidence type="ECO:0000256" key="3">
    <source>
        <dbReference type="ARBA" id="ARBA00022692"/>
    </source>
</evidence>
<feature type="transmembrane region" description="Helical" evidence="6">
    <location>
        <begin position="252"/>
        <end position="274"/>
    </location>
</feature>
<evidence type="ECO:0000256" key="4">
    <source>
        <dbReference type="ARBA" id="ARBA00022989"/>
    </source>
</evidence>
<feature type="transmembrane region" description="Helical" evidence="6">
    <location>
        <begin position="39"/>
        <end position="58"/>
    </location>
</feature>
<evidence type="ECO:0008006" key="9">
    <source>
        <dbReference type="Google" id="ProtNLM"/>
    </source>
</evidence>
<keyword evidence="2" id="KW-1003">Cell membrane</keyword>
<feature type="transmembrane region" description="Helical" evidence="6">
    <location>
        <begin position="350"/>
        <end position="369"/>
    </location>
</feature>
<dbReference type="GO" id="GO:0022857">
    <property type="term" value="F:transmembrane transporter activity"/>
    <property type="evidence" value="ECO:0007669"/>
    <property type="project" value="InterPro"/>
</dbReference>
<organism evidence="7 8">
    <name type="scientific">Bacillus solimangrovi</name>
    <dbReference type="NCBI Taxonomy" id="1305675"/>
    <lineage>
        <taxon>Bacteria</taxon>
        <taxon>Bacillati</taxon>
        <taxon>Bacillota</taxon>
        <taxon>Bacilli</taxon>
        <taxon>Bacillales</taxon>
        <taxon>Bacillaceae</taxon>
        <taxon>Bacillus</taxon>
    </lineage>
</organism>
<comment type="subcellular location">
    <subcellularLocation>
        <location evidence="1">Cell membrane</location>
        <topology evidence="1">Multi-pass membrane protein</topology>
    </subcellularLocation>
</comment>
<dbReference type="InterPro" id="IPR036259">
    <property type="entry name" value="MFS_trans_sf"/>
</dbReference>
<feature type="transmembrane region" description="Helical" evidence="6">
    <location>
        <begin position="96"/>
        <end position="115"/>
    </location>
</feature>
<dbReference type="Proteomes" id="UP000095209">
    <property type="component" value="Unassembled WGS sequence"/>
</dbReference>
<keyword evidence="3 6" id="KW-0812">Transmembrane</keyword>
<keyword evidence="4 6" id="KW-1133">Transmembrane helix</keyword>
<comment type="caution">
    <text evidence="7">The sequence shown here is derived from an EMBL/GenBank/DDBJ whole genome shotgun (WGS) entry which is preliminary data.</text>
</comment>
<dbReference type="Pfam" id="PF07690">
    <property type="entry name" value="MFS_1"/>
    <property type="match status" value="1"/>
</dbReference>
<gene>
    <name evidence="7" type="ORF">BFG57_08270</name>
</gene>
<dbReference type="STRING" id="1305675.BFG57_08270"/>
<dbReference type="InterPro" id="IPR011701">
    <property type="entry name" value="MFS"/>
</dbReference>
<accession>A0A1E5LK87</accession>
<dbReference type="SUPFAM" id="SSF103473">
    <property type="entry name" value="MFS general substrate transporter"/>
    <property type="match status" value="1"/>
</dbReference>
<feature type="transmembrane region" description="Helical" evidence="6">
    <location>
        <begin position="306"/>
        <end position="322"/>
    </location>
</feature>
<dbReference type="PANTHER" id="PTHR23513:SF19">
    <property type="entry name" value="MAJOR FACILITATOR SUPERFAMILY (MFS) PROFILE DOMAIN-CONTAINING PROTEIN"/>
    <property type="match status" value="1"/>
</dbReference>
<protein>
    <recommendedName>
        <fullName evidence="9">MFS transporter</fullName>
    </recommendedName>
</protein>
<evidence type="ECO:0000313" key="8">
    <source>
        <dbReference type="Proteomes" id="UP000095209"/>
    </source>
</evidence>
<name>A0A1E5LK87_9BACI</name>
<keyword evidence="5 6" id="KW-0472">Membrane</keyword>
<sequence>MNKSFYYLWVNISFGKLSISLLIMTITFIIFLTTNSATFASLVMLVYVIGKLLSSFILPVISERVTLKRIINASLFIQLLIIVLILVLLKIEFIQLLRVTLIYSLVGLLGFMDGFCSPTRMALIPEVVENKVLGRANSLISTTDQTFSLLGWSLGAVVIHYYGGNVVIISSLILGIISFLSSLQFETNKINKTKSRMKCKYLIIGWSILFSKQNHMRTITAMDVIEGIASGIWVGGITLVFVLDVLQKGEQWWGFINTSYYAGSILGGILIALYSKKLQKHLLFGIVIGSLLVSILVFLYAMNSNAWIALILVVLMGPFYQLRDISQQTYIQTVTARNELSKVYAAKDNVYYLIFAFSVFITGLISDYLGVVYVYYFAFFLYLLSTIVAVTTFRKDMNNKVLKTESQG</sequence>
<feature type="transmembrane region" description="Helical" evidence="6">
    <location>
        <begin position="281"/>
        <end position="300"/>
    </location>
</feature>
<evidence type="ECO:0000313" key="7">
    <source>
        <dbReference type="EMBL" id="OEH94446.1"/>
    </source>
</evidence>
<dbReference type="AlphaFoldDB" id="A0A1E5LK87"/>
<dbReference type="RefSeq" id="WP_069715593.1">
    <property type="nucleotide sequence ID" value="NZ_MJEH01000002.1"/>
</dbReference>
<evidence type="ECO:0000256" key="6">
    <source>
        <dbReference type="SAM" id="Phobius"/>
    </source>
</evidence>
<dbReference type="CDD" id="cd06173">
    <property type="entry name" value="MFS_MefA_like"/>
    <property type="match status" value="1"/>
</dbReference>
<feature type="transmembrane region" description="Helical" evidence="6">
    <location>
        <begin position="375"/>
        <end position="393"/>
    </location>
</feature>
<dbReference type="PANTHER" id="PTHR23513">
    <property type="entry name" value="INTEGRAL MEMBRANE EFFLUX PROTEIN-RELATED"/>
    <property type="match status" value="1"/>
</dbReference>
<proteinExistence type="predicted"/>
<evidence type="ECO:0000256" key="2">
    <source>
        <dbReference type="ARBA" id="ARBA00022475"/>
    </source>
</evidence>